<evidence type="ECO:0008006" key="3">
    <source>
        <dbReference type="Google" id="ProtNLM"/>
    </source>
</evidence>
<reference evidence="1 2" key="1">
    <citation type="submission" date="2018-12" db="EMBL/GenBank/DDBJ databases">
        <authorList>
            <person name="Yang Y."/>
        </authorList>
    </citation>
    <scope>NUCLEOTIDE SEQUENCE [LARGE SCALE GENOMIC DNA]</scope>
    <source>
        <strain evidence="1 2">GSF71</strain>
    </source>
</reference>
<keyword evidence="2" id="KW-1185">Reference proteome</keyword>
<evidence type="ECO:0000313" key="2">
    <source>
        <dbReference type="Proteomes" id="UP000280346"/>
    </source>
</evidence>
<proteinExistence type="predicted"/>
<accession>A0A433J1Y8</accession>
<evidence type="ECO:0000313" key="1">
    <source>
        <dbReference type="EMBL" id="RUQ65109.1"/>
    </source>
</evidence>
<gene>
    <name evidence="1" type="ORF">EJ913_25520</name>
</gene>
<protein>
    <recommendedName>
        <fullName evidence="3">Phage tail assembly protein</fullName>
    </recommendedName>
</protein>
<name>A0A433J1Y8_9PROT</name>
<comment type="caution">
    <text evidence="1">The sequence shown here is derived from an EMBL/GenBank/DDBJ whole genome shotgun (WGS) entry which is preliminary data.</text>
</comment>
<dbReference type="Proteomes" id="UP000280346">
    <property type="component" value="Unassembled WGS sequence"/>
</dbReference>
<sequence>MTKLLNLDELPTRDLGKTVVLKGQTHVMQPMSLGAFVDTQRLAQSIGEAGDVGEQLDAVIRQIRGVFPTMPEADLRELRMDQLQALFTFLANQETDAVGESPAATVDPTAQRR</sequence>
<dbReference type="EMBL" id="RZIJ01000027">
    <property type="protein sequence ID" value="RUQ65109.1"/>
    <property type="molecule type" value="Genomic_DNA"/>
</dbReference>
<organism evidence="1 2">
    <name type="scientific">Azospirillum doebereinerae</name>
    <dbReference type="NCBI Taxonomy" id="92933"/>
    <lineage>
        <taxon>Bacteria</taxon>
        <taxon>Pseudomonadati</taxon>
        <taxon>Pseudomonadota</taxon>
        <taxon>Alphaproteobacteria</taxon>
        <taxon>Rhodospirillales</taxon>
        <taxon>Azospirillaceae</taxon>
        <taxon>Azospirillum</taxon>
    </lineage>
</organism>
<dbReference type="AlphaFoldDB" id="A0A433J1Y8"/>
<dbReference type="RefSeq" id="WP_127003245.1">
    <property type="nucleotide sequence ID" value="NZ_JBNPXW010000005.1"/>
</dbReference>